<evidence type="ECO:0000259" key="2">
    <source>
        <dbReference type="PROSITE" id="PS51831"/>
    </source>
</evidence>
<evidence type="ECO:0000256" key="1">
    <source>
        <dbReference type="SAM" id="Phobius"/>
    </source>
</evidence>
<feature type="transmembrane region" description="Helical" evidence="1">
    <location>
        <begin position="381"/>
        <end position="400"/>
    </location>
</feature>
<protein>
    <submittedName>
        <fullName evidence="3">HDIG domain-containing protein</fullName>
    </submittedName>
</protein>
<dbReference type="EMBL" id="JAFNJU010000001">
    <property type="protein sequence ID" value="MBO1263865.1"/>
    <property type="molecule type" value="Genomic_DNA"/>
</dbReference>
<evidence type="ECO:0000313" key="3">
    <source>
        <dbReference type="EMBL" id="MBO1263865.1"/>
    </source>
</evidence>
<organism evidence="3 4">
    <name type="scientific">Proteiniclasticum aestuarii</name>
    <dbReference type="NCBI Taxonomy" id="2817862"/>
    <lineage>
        <taxon>Bacteria</taxon>
        <taxon>Bacillati</taxon>
        <taxon>Bacillota</taxon>
        <taxon>Clostridia</taxon>
        <taxon>Eubacteriales</taxon>
        <taxon>Clostridiaceae</taxon>
        <taxon>Proteiniclasticum</taxon>
    </lineage>
</organism>
<evidence type="ECO:0000313" key="4">
    <source>
        <dbReference type="Proteomes" id="UP000664218"/>
    </source>
</evidence>
<dbReference type="Pfam" id="PF07697">
    <property type="entry name" value="7TMR-HDED"/>
    <property type="match status" value="1"/>
</dbReference>
<feature type="transmembrane region" description="Helical" evidence="1">
    <location>
        <begin position="255"/>
        <end position="275"/>
    </location>
</feature>
<reference evidence="3" key="1">
    <citation type="submission" date="2021-03" db="EMBL/GenBank/DDBJ databases">
        <title>Proteiniclasticum marinus sp. nov., isolated from tidal flat sediment.</title>
        <authorList>
            <person name="Namirimu T."/>
            <person name="Yang J.-A."/>
            <person name="Yang S.-H."/>
            <person name="Kim Y.-J."/>
            <person name="Kwon K.K."/>
        </authorList>
    </citation>
    <scope>NUCLEOTIDE SEQUENCE</scope>
    <source>
        <strain evidence="3">SCR006</strain>
    </source>
</reference>
<feature type="transmembrane region" description="Helical" evidence="1">
    <location>
        <begin position="287"/>
        <end position="303"/>
    </location>
</feature>
<dbReference type="InterPro" id="IPR003607">
    <property type="entry name" value="HD/PDEase_dom"/>
</dbReference>
<dbReference type="SMART" id="SM00471">
    <property type="entry name" value="HDc"/>
    <property type="match status" value="1"/>
</dbReference>
<feature type="domain" description="HD" evidence="2">
    <location>
        <begin position="465"/>
        <end position="610"/>
    </location>
</feature>
<gene>
    <name evidence="3" type="ORF">J3A84_02245</name>
</gene>
<dbReference type="NCBIfam" id="TIGR00277">
    <property type="entry name" value="HDIG"/>
    <property type="match status" value="1"/>
</dbReference>
<dbReference type="Gene3D" id="1.10.3210.10">
    <property type="entry name" value="Hypothetical protein af1432"/>
    <property type="match status" value="1"/>
</dbReference>
<dbReference type="InterPro" id="IPR011621">
    <property type="entry name" value="Metal-dep_PHydrolase_7TM_intra"/>
</dbReference>
<name>A0A939KJN2_9CLOT</name>
<dbReference type="CDD" id="cd00077">
    <property type="entry name" value="HDc"/>
    <property type="match status" value="1"/>
</dbReference>
<dbReference type="InterPro" id="IPR011624">
    <property type="entry name" value="Metal-dep_PHydrolase_7TM_extra"/>
</dbReference>
<dbReference type="RefSeq" id="WP_207598367.1">
    <property type="nucleotide sequence ID" value="NZ_JAFNJU010000001.1"/>
</dbReference>
<keyword evidence="1" id="KW-0812">Transmembrane</keyword>
<dbReference type="Proteomes" id="UP000664218">
    <property type="component" value="Unassembled WGS sequence"/>
</dbReference>
<dbReference type="InterPro" id="IPR052722">
    <property type="entry name" value="PgpH_phosphodiesterase"/>
</dbReference>
<feature type="transmembrane region" description="Helical" evidence="1">
    <location>
        <begin position="309"/>
        <end position="328"/>
    </location>
</feature>
<accession>A0A939KJN2</accession>
<dbReference type="PANTHER" id="PTHR36442:SF1">
    <property type="entry name" value="CYCLIC-DI-AMP PHOSPHODIESTERASE PGPH"/>
    <property type="match status" value="1"/>
</dbReference>
<dbReference type="PROSITE" id="PS51831">
    <property type="entry name" value="HD"/>
    <property type="match status" value="1"/>
</dbReference>
<keyword evidence="1" id="KW-1133">Transmembrane helix</keyword>
<proteinExistence type="predicted"/>
<dbReference type="InterPro" id="IPR006675">
    <property type="entry name" value="HDIG_dom"/>
</dbReference>
<keyword evidence="1" id="KW-0472">Membrane</keyword>
<dbReference type="Pfam" id="PF01966">
    <property type="entry name" value="HD"/>
    <property type="match status" value="1"/>
</dbReference>
<feature type="transmembrane region" description="Helical" evidence="1">
    <location>
        <begin position="412"/>
        <end position="432"/>
    </location>
</feature>
<dbReference type="Pfam" id="PF07698">
    <property type="entry name" value="7TM-7TMR_HD"/>
    <property type="match status" value="1"/>
</dbReference>
<feature type="transmembrane region" description="Helical" evidence="1">
    <location>
        <begin position="340"/>
        <end position="369"/>
    </location>
</feature>
<dbReference type="AlphaFoldDB" id="A0A939KJN2"/>
<comment type="caution">
    <text evidence="3">The sequence shown here is derived from an EMBL/GenBank/DDBJ whole genome shotgun (WGS) entry which is preliminary data.</text>
</comment>
<dbReference type="PANTHER" id="PTHR36442">
    <property type="entry name" value="CYCLIC-DI-AMP PHOSPHODIESTERASE PGPH"/>
    <property type="match status" value="1"/>
</dbReference>
<dbReference type="InterPro" id="IPR006674">
    <property type="entry name" value="HD_domain"/>
</dbReference>
<sequence>MKIERMKWWRRGLFALSILITFGILVTSIVNKKYDLKVGDIAPVDFKASVDLVDEMTTEALISDAVDSVQNQYRQELEVRRSALKENNDFFNGIINARNPLVETEEIAELLANRGTYGLTSAEYLALLTIDNSDLRYALNTINNSINKIYETPLEEDDESKIERSRAELMDVVDSFSFNDTAKDAIKRFVTTLVKPNYFFDQEATESLKEEARNSVTPVVIKKNQTIVKEGDPVNANQLAILSELGYLNESGFNALPFAGLLAAVLVIHSIIIYYLKRFYKGIYEDLKRITLIFLLMGLVLALTRFMVIINPFLVPYTFLPMLLTILVKKRIGQTLALYNAIFISIITGFNVQVLIILMLTSVLSVIFINKVEERNDIIKSSFYIGVVAFLLSLAMGFLLSNAVADTFRNSLLVASGVLLSGILVIGFLPLIENTFNVVTEIKLLELANPNNPLLKRLQMEAPGTYHHSIMVGNLAEAAAEELHANSILLRVAAYYHDIGKLSRPQFFKENQIGSKNPHDEITPNLSTLIIINHVKIGLEMAEKAKLPEEIKDLIAQHHGTTLVKYFYLTMKNNAEDPDSVKEEDFRYPGPKPKTREAGIMMLADSVEAAVRSIPDPTSGKVEAMVYKIFKDKLDDGQLDECDITFSDVSRIRKNFLKTFSSIYHERIEYPEDKRKKPNEKKTGE</sequence>
<keyword evidence="4" id="KW-1185">Reference proteome</keyword>
<dbReference type="SUPFAM" id="SSF109604">
    <property type="entry name" value="HD-domain/PDEase-like"/>
    <property type="match status" value="1"/>
</dbReference>